<dbReference type="EMBL" id="JAGGKS010000001">
    <property type="protein sequence ID" value="MBP1924608.1"/>
    <property type="molecule type" value="Genomic_DNA"/>
</dbReference>
<gene>
    <name evidence="1" type="ORF">J2Z76_000461</name>
</gene>
<comment type="caution">
    <text evidence="1">The sequence shown here is derived from an EMBL/GenBank/DDBJ whole genome shotgun (WGS) entry which is preliminary data.</text>
</comment>
<accession>A0ABS4GA93</accession>
<keyword evidence="2" id="KW-1185">Reference proteome</keyword>
<proteinExistence type="predicted"/>
<name>A0ABS4GA93_9FIRM</name>
<evidence type="ECO:0000313" key="2">
    <source>
        <dbReference type="Proteomes" id="UP001519342"/>
    </source>
</evidence>
<evidence type="ECO:0000313" key="1">
    <source>
        <dbReference type="EMBL" id="MBP1924608.1"/>
    </source>
</evidence>
<organism evidence="1 2">
    <name type="scientific">Sedimentibacter acidaminivorans</name>
    <dbReference type="NCBI Taxonomy" id="913099"/>
    <lineage>
        <taxon>Bacteria</taxon>
        <taxon>Bacillati</taxon>
        <taxon>Bacillota</taxon>
        <taxon>Tissierellia</taxon>
        <taxon>Sedimentibacter</taxon>
    </lineage>
</organism>
<protein>
    <submittedName>
        <fullName evidence="1">Uncharacterized protein</fullName>
    </submittedName>
</protein>
<dbReference type="RefSeq" id="WP_209510358.1">
    <property type="nucleotide sequence ID" value="NZ_JAGGKS010000001.1"/>
</dbReference>
<dbReference type="Proteomes" id="UP001519342">
    <property type="component" value="Unassembled WGS sequence"/>
</dbReference>
<sequence length="64" mass="7589">MDELIKKFNININRIRKANWYFKNNKGTIEAEHELDNIIIDCNDICNKLKAMNYDIGKLDMNIT</sequence>
<reference evidence="1 2" key="1">
    <citation type="submission" date="2021-03" db="EMBL/GenBank/DDBJ databases">
        <title>Genomic Encyclopedia of Type Strains, Phase IV (KMG-IV): sequencing the most valuable type-strain genomes for metagenomic binning, comparative biology and taxonomic classification.</title>
        <authorList>
            <person name="Goeker M."/>
        </authorList>
    </citation>
    <scope>NUCLEOTIDE SEQUENCE [LARGE SCALE GENOMIC DNA]</scope>
    <source>
        <strain evidence="1 2">DSM 24004</strain>
    </source>
</reference>